<dbReference type="InterPro" id="IPR032425">
    <property type="entry name" value="FERM_f0"/>
</dbReference>
<dbReference type="GO" id="GO:0030036">
    <property type="term" value="P:actin cytoskeleton organization"/>
    <property type="evidence" value="ECO:0007669"/>
    <property type="project" value="TreeGrafter"/>
</dbReference>
<dbReference type="GO" id="GO:0005737">
    <property type="term" value="C:cytoplasm"/>
    <property type="evidence" value="ECO:0007669"/>
    <property type="project" value="TreeGrafter"/>
</dbReference>
<comment type="caution">
    <text evidence="2">The sequence shown here is derived from an EMBL/GenBank/DDBJ whole genome shotgun (WGS) entry which is preliminary data.</text>
</comment>
<dbReference type="PANTHER" id="PTHR19981">
    <property type="entry name" value="TALIN"/>
    <property type="match status" value="1"/>
</dbReference>
<dbReference type="GO" id="GO:0005886">
    <property type="term" value="C:plasma membrane"/>
    <property type="evidence" value="ECO:0007669"/>
    <property type="project" value="TreeGrafter"/>
</dbReference>
<dbReference type="GO" id="GO:0005178">
    <property type="term" value="F:integrin binding"/>
    <property type="evidence" value="ECO:0007669"/>
    <property type="project" value="TreeGrafter"/>
</dbReference>
<dbReference type="PANTHER" id="PTHR19981:SF1">
    <property type="entry name" value="RHEA, ISOFORM B"/>
    <property type="match status" value="1"/>
</dbReference>
<dbReference type="EMBL" id="VXIV02001951">
    <property type="protein sequence ID" value="KAF6028440.1"/>
    <property type="molecule type" value="Genomic_DNA"/>
</dbReference>
<dbReference type="Pfam" id="PF16511">
    <property type="entry name" value="FERM_f0"/>
    <property type="match status" value="1"/>
</dbReference>
<dbReference type="GO" id="GO:0098609">
    <property type="term" value="P:cell-cell adhesion"/>
    <property type="evidence" value="ECO:0007669"/>
    <property type="project" value="TreeGrafter"/>
</dbReference>
<sequence length="203" mass="23580">MATLSLKICIDTSQQVKTMQFEPGMMVFDACNFIRHKVQEANRGNPQEYGLFLADEDPKKGVWLDNARSLEYYLLRNGDILQYKSKMRILRVRMLDDAVKTLQVDDSHMVSQLMVVICSRIGITNHDEYSLIFELPEEKENMSTLKKQSTIARMERKKLEEMKKKLHTDDELSYSLSRHELVGSREDVAGAVCHRRRYSAVET</sequence>
<dbReference type="InterPro" id="IPR000299">
    <property type="entry name" value="FERM_domain"/>
</dbReference>
<proteinExistence type="predicted"/>
<evidence type="ECO:0000259" key="1">
    <source>
        <dbReference type="PROSITE" id="PS50057"/>
    </source>
</evidence>
<dbReference type="InterPro" id="IPR018979">
    <property type="entry name" value="FERM_N"/>
</dbReference>
<dbReference type="PROSITE" id="PS50057">
    <property type="entry name" value="FERM_3"/>
    <property type="match status" value="1"/>
</dbReference>
<dbReference type="CDD" id="cd17089">
    <property type="entry name" value="FERM_F0_TLN"/>
    <property type="match status" value="1"/>
</dbReference>
<dbReference type="SUPFAM" id="SSF54236">
    <property type="entry name" value="Ubiquitin-like"/>
    <property type="match status" value="1"/>
</dbReference>
<dbReference type="Pfam" id="PF09379">
    <property type="entry name" value="FERM_N"/>
    <property type="match status" value="1"/>
</dbReference>
<organism evidence="2 3">
    <name type="scientific">Bugula neritina</name>
    <name type="common">Brown bryozoan</name>
    <name type="synonym">Sertularia neritina</name>
    <dbReference type="NCBI Taxonomy" id="10212"/>
    <lineage>
        <taxon>Eukaryota</taxon>
        <taxon>Metazoa</taxon>
        <taxon>Spiralia</taxon>
        <taxon>Lophotrochozoa</taxon>
        <taxon>Bryozoa</taxon>
        <taxon>Gymnolaemata</taxon>
        <taxon>Cheilostomatida</taxon>
        <taxon>Flustrina</taxon>
        <taxon>Buguloidea</taxon>
        <taxon>Bugulidae</taxon>
        <taxon>Bugula</taxon>
    </lineage>
</organism>
<dbReference type="OrthoDB" id="10262320at2759"/>
<dbReference type="CDD" id="cd17090">
    <property type="entry name" value="FERM_F1_TLN"/>
    <property type="match status" value="1"/>
</dbReference>
<dbReference type="Proteomes" id="UP000593567">
    <property type="component" value="Unassembled WGS sequence"/>
</dbReference>
<dbReference type="Gene3D" id="3.10.20.90">
    <property type="entry name" value="Phosphatidylinositol 3-kinase Catalytic Subunit, Chain A, domain 1"/>
    <property type="match status" value="2"/>
</dbReference>
<reference evidence="2" key="1">
    <citation type="submission" date="2020-06" db="EMBL/GenBank/DDBJ databases">
        <title>Draft genome of Bugula neritina, a colonial animal packing powerful symbionts and potential medicines.</title>
        <authorList>
            <person name="Rayko M."/>
        </authorList>
    </citation>
    <scope>NUCLEOTIDE SEQUENCE [LARGE SCALE GENOMIC DNA]</scope>
    <source>
        <strain evidence="2">Kwan_BN1</strain>
    </source>
</reference>
<protein>
    <submittedName>
        <fullName evidence="2">TLN2</fullName>
    </submittedName>
</protein>
<evidence type="ECO:0000313" key="3">
    <source>
        <dbReference type="Proteomes" id="UP000593567"/>
    </source>
</evidence>
<gene>
    <name evidence="2" type="ORF">EB796_013258</name>
</gene>
<name>A0A7J7JQ15_BUGNE</name>
<accession>A0A7J7JQ15</accession>
<feature type="domain" description="FERM" evidence="1">
    <location>
        <begin position="88"/>
        <end position="203"/>
    </location>
</feature>
<keyword evidence="3" id="KW-1185">Reference proteome</keyword>
<dbReference type="InterPro" id="IPR029071">
    <property type="entry name" value="Ubiquitin-like_domsf"/>
</dbReference>
<dbReference type="GO" id="GO:0005925">
    <property type="term" value="C:focal adhesion"/>
    <property type="evidence" value="ECO:0007669"/>
    <property type="project" value="TreeGrafter"/>
</dbReference>
<evidence type="ECO:0000313" key="2">
    <source>
        <dbReference type="EMBL" id="KAF6028440.1"/>
    </source>
</evidence>
<dbReference type="AlphaFoldDB" id="A0A7J7JQ15"/>